<protein>
    <submittedName>
        <fullName evidence="5">Uncharacterized protein</fullName>
    </submittedName>
</protein>
<dbReference type="Pfam" id="PF02911">
    <property type="entry name" value="Formyl_trans_C"/>
    <property type="match status" value="1"/>
</dbReference>
<evidence type="ECO:0000259" key="4">
    <source>
        <dbReference type="Pfam" id="PF02911"/>
    </source>
</evidence>
<dbReference type="GO" id="GO:0005829">
    <property type="term" value="C:cytosol"/>
    <property type="evidence" value="ECO:0007669"/>
    <property type="project" value="TreeGrafter"/>
</dbReference>
<feature type="domain" description="Formyl transferase N-terminal" evidence="3">
    <location>
        <begin position="2"/>
        <end position="47"/>
    </location>
</feature>
<gene>
    <name evidence="5" type="ORF">METZ01_LOCUS436780</name>
</gene>
<dbReference type="InterPro" id="IPR005793">
    <property type="entry name" value="Formyl_trans_C"/>
</dbReference>
<dbReference type="SUPFAM" id="SSF50486">
    <property type="entry name" value="FMT C-terminal domain-like"/>
    <property type="match status" value="1"/>
</dbReference>
<dbReference type="Gene3D" id="3.10.25.10">
    <property type="entry name" value="Formyl transferase, C-terminal domain"/>
    <property type="match status" value="1"/>
</dbReference>
<feature type="non-terminal residue" evidence="5">
    <location>
        <position position="1"/>
    </location>
</feature>
<dbReference type="PANTHER" id="PTHR11138:SF5">
    <property type="entry name" value="METHIONYL-TRNA FORMYLTRANSFERASE, MITOCHONDRIAL"/>
    <property type="match status" value="1"/>
</dbReference>
<dbReference type="PANTHER" id="PTHR11138">
    <property type="entry name" value="METHIONYL-TRNA FORMYLTRANSFERASE"/>
    <property type="match status" value="1"/>
</dbReference>
<name>A0A382YKV7_9ZZZZ</name>
<dbReference type="InterPro" id="IPR011034">
    <property type="entry name" value="Formyl_transferase-like_C_sf"/>
</dbReference>
<accession>A0A382YKV7</accession>
<keyword evidence="2" id="KW-0648">Protein biosynthesis</keyword>
<dbReference type="CDD" id="cd08704">
    <property type="entry name" value="Met_tRNA_FMT_C"/>
    <property type="match status" value="1"/>
</dbReference>
<dbReference type="InterPro" id="IPR036477">
    <property type="entry name" value="Formyl_transf_N_sf"/>
</dbReference>
<dbReference type="InterPro" id="IPR002376">
    <property type="entry name" value="Formyl_transf_N"/>
</dbReference>
<sequence>SINWPIIQGASKTGLSIFWPDNGLDTGPLLIQKEVDITPNDTLGSVYFDKLFPLGIEAILEGIDLVIAGKGPKIIQNEAEATYESWCTDDDVAINWSQPTLTVHNLIRGADPQPGAWTMHNGKRLRIYTCVRLESVAGNPGEVISADEEGFVVATGDGGILVKRVRGVGGKMAANDYAAENGLAAGTRLGQA</sequence>
<dbReference type="SUPFAM" id="SSF53328">
    <property type="entry name" value="Formyltransferase"/>
    <property type="match status" value="1"/>
</dbReference>
<evidence type="ECO:0000313" key="5">
    <source>
        <dbReference type="EMBL" id="SVD83926.1"/>
    </source>
</evidence>
<evidence type="ECO:0000259" key="3">
    <source>
        <dbReference type="Pfam" id="PF00551"/>
    </source>
</evidence>
<proteinExistence type="predicted"/>
<feature type="domain" description="Formyl transferase C-terminal" evidence="4">
    <location>
        <begin position="89"/>
        <end position="178"/>
    </location>
</feature>
<dbReference type="EMBL" id="UINC01176686">
    <property type="protein sequence ID" value="SVD83926.1"/>
    <property type="molecule type" value="Genomic_DNA"/>
</dbReference>
<evidence type="ECO:0000256" key="2">
    <source>
        <dbReference type="ARBA" id="ARBA00022917"/>
    </source>
</evidence>
<dbReference type="Pfam" id="PF00551">
    <property type="entry name" value="Formyl_trans_N"/>
    <property type="match status" value="1"/>
</dbReference>
<reference evidence="5" key="1">
    <citation type="submission" date="2018-05" db="EMBL/GenBank/DDBJ databases">
        <authorList>
            <person name="Lanie J.A."/>
            <person name="Ng W.-L."/>
            <person name="Kazmierczak K.M."/>
            <person name="Andrzejewski T.M."/>
            <person name="Davidsen T.M."/>
            <person name="Wayne K.J."/>
            <person name="Tettelin H."/>
            <person name="Glass J.I."/>
            <person name="Rusch D."/>
            <person name="Podicherti R."/>
            <person name="Tsui H.-C.T."/>
            <person name="Winkler M.E."/>
        </authorList>
    </citation>
    <scope>NUCLEOTIDE SEQUENCE</scope>
</reference>
<keyword evidence="1" id="KW-0808">Transferase</keyword>
<evidence type="ECO:0000256" key="1">
    <source>
        <dbReference type="ARBA" id="ARBA00022679"/>
    </source>
</evidence>
<dbReference type="InterPro" id="IPR037022">
    <property type="entry name" value="Formyl_trans_C_sf"/>
</dbReference>
<dbReference type="InterPro" id="IPR044135">
    <property type="entry name" value="Met-tRNA-FMT_C"/>
</dbReference>
<dbReference type="GO" id="GO:0004479">
    <property type="term" value="F:methionyl-tRNA formyltransferase activity"/>
    <property type="evidence" value="ECO:0007669"/>
    <property type="project" value="TreeGrafter"/>
</dbReference>
<organism evidence="5">
    <name type="scientific">marine metagenome</name>
    <dbReference type="NCBI Taxonomy" id="408172"/>
    <lineage>
        <taxon>unclassified sequences</taxon>
        <taxon>metagenomes</taxon>
        <taxon>ecological metagenomes</taxon>
    </lineage>
</organism>
<dbReference type="AlphaFoldDB" id="A0A382YKV7"/>
<dbReference type="Gene3D" id="3.40.50.170">
    <property type="entry name" value="Formyl transferase, N-terminal domain"/>
    <property type="match status" value="1"/>
</dbReference>